<dbReference type="Proteomes" id="UP000239757">
    <property type="component" value="Unassembled WGS sequence"/>
</dbReference>
<evidence type="ECO:0000256" key="1">
    <source>
        <dbReference type="ARBA" id="ARBA00010401"/>
    </source>
</evidence>
<dbReference type="OrthoDB" id="932129at2759"/>
<dbReference type="Pfam" id="PF01704">
    <property type="entry name" value="UDPGP"/>
    <property type="match status" value="1"/>
</dbReference>
<keyword evidence="3" id="KW-0808">Transferase</keyword>
<dbReference type="EMBL" id="KZ671592">
    <property type="protein sequence ID" value="PPR80924.1"/>
    <property type="molecule type" value="Genomic_DNA"/>
</dbReference>
<reference evidence="6 7" key="1">
    <citation type="submission" date="2015-01" db="EMBL/GenBank/DDBJ databases">
        <title>Genome of allotetraploid Gossypium barbadense reveals genomic plasticity and fiber elongation in cotton evolution.</title>
        <authorList>
            <person name="Chen X."/>
            <person name="Liu X."/>
            <person name="Zhao B."/>
            <person name="Zheng H."/>
            <person name="Hu Y."/>
            <person name="Lu G."/>
            <person name="Yang C."/>
            <person name="Chen J."/>
            <person name="Shan C."/>
            <person name="Zhang L."/>
            <person name="Zhou Y."/>
            <person name="Wang L."/>
            <person name="Guo W."/>
            <person name="Bai Y."/>
            <person name="Ruan J."/>
            <person name="Shangguan X."/>
            <person name="Mao Y."/>
            <person name="Jiang J."/>
            <person name="Zhu Y."/>
            <person name="Lei J."/>
            <person name="Kang H."/>
            <person name="Chen S."/>
            <person name="He X."/>
            <person name="Wang R."/>
            <person name="Wang Y."/>
            <person name="Chen J."/>
            <person name="Wang L."/>
            <person name="Yu S."/>
            <person name="Wang B."/>
            <person name="Wei J."/>
            <person name="Song S."/>
            <person name="Lu X."/>
            <person name="Gao Z."/>
            <person name="Gu W."/>
            <person name="Deng X."/>
            <person name="Ma D."/>
            <person name="Wang S."/>
            <person name="Liang W."/>
            <person name="Fang L."/>
            <person name="Cai C."/>
            <person name="Zhu X."/>
            <person name="Zhou B."/>
            <person name="Zhang Y."/>
            <person name="Chen Z."/>
            <person name="Xu S."/>
            <person name="Zhu R."/>
            <person name="Wang S."/>
            <person name="Zhang T."/>
            <person name="Zhao G."/>
        </authorList>
    </citation>
    <scope>NUCLEOTIDE SEQUENCE [LARGE SCALE GENOMIC DNA]</scope>
    <source>
        <strain evidence="7">cv. Xinhai21</strain>
        <tissue evidence="6">Leaf</tissue>
    </source>
</reference>
<evidence type="ECO:0000256" key="5">
    <source>
        <dbReference type="ARBA" id="ARBA00048128"/>
    </source>
</evidence>
<dbReference type="EC" id="2.7.7.9" evidence="2"/>
<dbReference type="Gene3D" id="3.90.550.10">
    <property type="entry name" value="Spore Coat Polysaccharide Biosynthesis Protein SpsA, Chain A"/>
    <property type="match status" value="2"/>
</dbReference>
<keyword evidence="4" id="KW-0548">Nucleotidyltransferase</keyword>
<dbReference type="InterPro" id="IPR016267">
    <property type="entry name" value="UDPGP_trans"/>
</dbReference>
<dbReference type="AlphaFoldDB" id="A0A2P5VPZ9"/>
<dbReference type="InterPro" id="IPR029044">
    <property type="entry name" value="Nucleotide-diphossugar_trans"/>
</dbReference>
<comment type="similarity">
    <text evidence="1">Belongs to the UDPGP type 1 family.</text>
</comment>
<organism evidence="6 7">
    <name type="scientific">Gossypium barbadense</name>
    <name type="common">Sea Island cotton</name>
    <name type="synonym">Hibiscus barbadensis</name>
    <dbReference type="NCBI Taxonomy" id="3634"/>
    <lineage>
        <taxon>Eukaryota</taxon>
        <taxon>Viridiplantae</taxon>
        <taxon>Streptophyta</taxon>
        <taxon>Embryophyta</taxon>
        <taxon>Tracheophyta</taxon>
        <taxon>Spermatophyta</taxon>
        <taxon>Magnoliopsida</taxon>
        <taxon>eudicotyledons</taxon>
        <taxon>Gunneridae</taxon>
        <taxon>Pentapetalae</taxon>
        <taxon>rosids</taxon>
        <taxon>malvids</taxon>
        <taxon>Malvales</taxon>
        <taxon>Malvaceae</taxon>
        <taxon>Malvoideae</taxon>
        <taxon>Gossypium</taxon>
    </lineage>
</organism>
<sequence length="277" mass="31336">MTEDDKSGFINFVSRNLNEEKPLIEWSKVEIPTEYEMIVPYHILPPVPDDATETRRLLDKVVVLRLNGDLGTAMGSDGPKSLIEVRHNYNFIELVVIQIEVMYSPGHGEVFQCLRNSGMLDEFISQEKEILFFANIDNLGALLDFRILKNMVENQKEFCMELTPKTSHDQMTGTHISYEGKVQEVHGTKVVQFETVADDAIKCDIYTLVGYVFKRKSKAKPLDPIIEFGSEFFKGKVSIAARAGGQLQIPDKKVIEHKEINGPEDLCEFTARVPGLP</sequence>
<dbReference type="GO" id="GO:0006011">
    <property type="term" value="P:UDP-alpha-D-glucose metabolic process"/>
    <property type="evidence" value="ECO:0007669"/>
    <property type="project" value="InterPro"/>
</dbReference>
<dbReference type="SUPFAM" id="SSF53448">
    <property type="entry name" value="Nucleotide-diphospho-sugar transferases"/>
    <property type="match status" value="1"/>
</dbReference>
<dbReference type="GO" id="GO:0003983">
    <property type="term" value="F:UTP:glucose-1-phosphate uridylyltransferase activity"/>
    <property type="evidence" value="ECO:0007669"/>
    <property type="project" value="UniProtKB-EC"/>
</dbReference>
<comment type="catalytic activity">
    <reaction evidence="5">
        <text>alpha-D-glucose 1-phosphate + UTP + H(+) = UDP-alpha-D-glucose + diphosphate</text>
        <dbReference type="Rhea" id="RHEA:19889"/>
        <dbReference type="ChEBI" id="CHEBI:15378"/>
        <dbReference type="ChEBI" id="CHEBI:33019"/>
        <dbReference type="ChEBI" id="CHEBI:46398"/>
        <dbReference type="ChEBI" id="CHEBI:58601"/>
        <dbReference type="ChEBI" id="CHEBI:58885"/>
        <dbReference type="EC" id="2.7.7.9"/>
    </reaction>
</comment>
<protein>
    <recommendedName>
        <fullName evidence="2">UTP--glucose-1-phosphate uridylyltransferase</fullName>
        <ecNumber evidence="2">2.7.7.9</ecNumber>
    </recommendedName>
</protein>
<dbReference type="InterPro" id="IPR002618">
    <property type="entry name" value="UDPGP_fam"/>
</dbReference>
<name>A0A2P5VPZ9_GOSBA</name>
<evidence type="ECO:0000256" key="4">
    <source>
        <dbReference type="ARBA" id="ARBA00022695"/>
    </source>
</evidence>
<gene>
    <name evidence="6" type="ORF">GOBAR_AA39790</name>
</gene>
<proteinExistence type="inferred from homology"/>
<dbReference type="PANTHER" id="PTHR43511">
    <property type="match status" value="1"/>
</dbReference>
<evidence type="ECO:0000313" key="7">
    <source>
        <dbReference type="Proteomes" id="UP000239757"/>
    </source>
</evidence>
<evidence type="ECO:0000313" key="6">
    <source>
        <dbReference type="EMBL" id="PPR80924.1"/>
    </source>
</evidence>
<evidence type="ECO:0000256" key="2">
    <source>
        <dbReference type="ARBA" id="ARBA00012415"/>
    </source>
</evidence>
<evidence type="ECO:0000256" key="3">
    <source>
        <dbReference type="ARBA" id="ARBA00022679"/>
    </source>
</evidence>
<accession>A0A2P5VPZ9</accession>